<keyword evidence="1" id="KW-1133">Transmembrane helix</keyword>
<feature type="transmembrane region" description="Helical" evidence="1">
    <location>
        <begin position="69"/>
        <end position="89"/>
    </location>
</feature>
<comment type="caution">
    <text evidence="2">The sequence shown here is derived from an EMBL/GenBank/DDBJ whole genome shotgun (WGS) entry which is preliminary data.</text>
</comment>
<reference evidence="2" key="1">
    <citation type="submission" date="2022-07" db="EMBL/GenBank/DDBJ databases">
        <authorList>
            <person name="Trinca V."/>
            <person name="Uliana J.V.C."/>
            <person name="Torres T.T."/>
            <person name="Ward R.J."/>
            <person name="Monesi N."/>
        </authorList>
    </citation>
    <scope>NUCLEOTIDE SEQUENCE</scope>
    <source>
        <strain evidence="2">HSMRA1968</strain>
        <tissue evidence="2">Whole embryos</tissue>
    </source>
</reference>
<dbReference type="AlphaFoldDB" id="A0A9Q0N5R0"/>
<gene>
    <name evidence="2" type="ORF">Bhyg_08075</name>
</gene>
<proteinExistence type="predicted"/>
<protein>
    <submittedName>
        <fullName evidence="2">Uncharacterized protein</fullName>
    </submittedName>
</protein>
<evidence type="ECO:0000256" key="1">
    <source>
        <dbReference type="SAM" id="Phobius"/>
    </source>
</evidence>
<sequence length="201" mass="23643">MATSNKTFFLFSSRALTTTPIRSDVFKIGKRIRNENYYKKLDNVEPSYELIYRAPFEYLIPMCRHVPSFLLISVSCGFAYQFITGSQIFDENAEFMTGPIVASSGEMMGFTVAFYISNLILIYGVTKYPLRIYKFKNRYIAMFEGFLPLSPRPYHFRKGDLFSTPSILPWYESIFKMKDRTVLVFAHHFKKPIYFTDMFRK</sequence>
<accession>A0A9Q0N5R0</accession>
<keyword evidence="3" id="KW-1185">Reference proteome</keyword>
<keyword evidence="1" id="KW-0472">Membrane</keyword>
<name>A0A9Q0N5R0_9DIPT</name>
<evidence type="ECO:0000313" key="2">
    <source>
        <dbReference type="EMBL" id="KAJ6643119.1"/>
    </source>
</evidence>
<dbReference type="OrthoDB" id="7407406at2759"/>
<feature type="transmembrane region" description="Helical" evidence="1">
    <location>
        <begin position="109"/>
        <end position="130"/>
    </location>
</feature>
<evidence type="ECO:0000313" key="3">
    <source>
        <dbReference type="Proteomes" id="UP001151699"/>
    </source>
</evidence>
<dbReference type="EMBL" id="WJQU01000002">
    <property type="protein sequence ID" value="KAJ6643119.1"/>
    <property type="molecule type" value="Genomic_DNA"/>
</dbReference>
<keyword evidence="1" id="KW-0812">Transmembrane</keyword>
<dbReference type="Proteomes" id="UP001151699">
    <property type="component" value="Chromosome B"/>
</dbReference>
<organism evidence="2 3">
    <name type="scientific">Pseudolycoriella hygida</name>
    <dbReference type="NCBI Taxonomy" id="35572"/>
    <lineage>
        <taxon>Eukaryota</taxon>
        <taxon>Metazoa</taxon>
        <taxon>Ecdysozoa</taxon>
        <taxon>Arthropoda</taxon>
        <taxon>Hexapoda</taxon>
        <taxon>Insecta</taxon>
        <taxon>Pterygota</taxon>
        <taxon>Neoptera</taxon>
        <taxon>Endopterygota</taxon>
        <taxon>Diptera</taxon>
        <taxon>Nematocera</taxon>
        <taxon>Sciaroidea</taxon>
        <taxon>Sciaridae</taxon>
        <taxon>Pseudolycoriella</taxon>
    </lineage>
</organism>